<dbReference type="GO" id="GO:0005975">
    <property type="term" value="P:carbohydrate metabolic process"/>
    <property type="evidence" value="ECO:0007669"/>
    <property type="project" value="InterPro"/>
</dbReference>
<dbReference type="GO" id="GO:0006032">
    <property type="term" value="P:chitin catabolic process"/>
    <property type="evidence" value="ECO:0007669"/>
    <property type="project" value="TreeGrafter"/>
</dbReference>
<proteinExistence type="predicted"/>
<dbReference type="PROSITE" id="PS01095">
    <property type="entry name" value="GH18_1"/>
    <property type="match status" value="1"/>
</dbReference>
<dbReference type="InterPro" id="IPR001223">
    <property type="entry name" value="Glyco_hydro18_cat"/>
</dbReference>
<dbReference type="SUPFAM" id="SSF51445">
    <property type="entry name" value="(Trans)glycosidases"/>
    <property type="match status" value="1"/>
</dbReference>
<keyword evidence="1" id="KW-0378">Hydrolase</keyword>
<dbReference type="EMBL" id="BPVZ01000124">
    <property type="protein sequence ID" value="GKV37823.1"/>
    <property type="molecule type" value="Genomic_DNA"/>
</dbReference>
<dbReference type="PANTHER" id="PTHR11177:SF396">
    <property type="entry name" value="NOD FACTOR HYDROLASE PROTEIN 1"/>
    <property type="match status" value="1"/>
</dbReference>
<dbReference type="Gene3D" id="3.20.20.80">
    <property type="entry name" value="Glycosidases"/>
    <property type="match status" value="1"/>
</dbReference>
<dbReference type="InterPro" id="IPR001579">
    <property type="entry name" value="Glyco_hydro_18_chit_AS"/>
</dbReference>
<dbReference type="PROSITE" id="PS51910">
    <property type="entry name" value="GH18_2"/>
    <property type="match status" value="1"/>
</dbReference>
<dbReference type="InterPro" id="IPR017853">
    <property type="entry name" value="GH"/>
</dbReference>
<protein>
    <recommendedName>
        <fullName evidence="3">GH18 domain-containing protein</fullName>
    </recommendedName>
</protein>
<gene>
    <name evidence="4" type="ORF">SLEP1_g45799</name>
</gene>
<keyword evidence="5" id="KW-1185">Reference proteome</keyword>
<dbReference type="GO" id="GO:0004568">
    <property type="term" value="F:chitinase activity"/>
    <property type="evidence" value="ECO:0007669"/>
    <property type="project" value="TreeGrafter"/>
</dbReference>
<dbReference type="PANTHER" id="PTHR11177">
    <property type="entry name" value="CHITINASE"/>
    <property type="match status" value="1"/>
</dbReference>
<comment type="caution">
    <text evidence="4">The sequence shown here is derived from an EMBL/GenBank/DDBJ whole genome shotgun (WGS) entry which is preliminary data.</text>
</comment>
<evidence type="ECO:0000259" key="3">
    <source>
        <dbReference type="PROSITE" id="PS51910"/>
    </source>
</evidence>
<evidence type="ECO:0000256" key="2">
    <source>
        <dbReference type="ARBA" id="ARBA00023295"/>
    </source>
</evidence>
<sequence>MVSCPVSRKAFINSALEVARNLGFDGMDLDGESPENPKQMLDLSILFNEWWEAIKAEAKATPRSSAAHGGGGPTPRWHDMVYVSAYSFVMTSWIHHKKVIGRDDATSATIEVKYAYAVGLPTPYS</sequence>
<evidence type="ECO:0000256" key="1">
    <source>
        <dbReference type="ARBA" id="ARBA00022801"/>
    </source>
</evidence>
<reference evidence="4 5" key="1">
    <citation type="journal article" date="2021" name="Commun. Biol.">
        <title>The genome of Shorea leprosula (Dipterocarpaceae) highlights the ecological relevance of drought in aseasonal tropical rainforests.</title>
        <authorList>
            <person name="Ng K.K.S."/>
            <person name="Kobayashi M.J."/>
            <person name="Fawcett J.A."/>
            <person name="Hatakeyama M."/>
            <person name="Paape T."/>
            <person name="Ng C.H."/>
            <person name="Ang C.C."/>
            <person name="Tnah L.H."/>
            <person name="Lee C.T."/>
            <person name="Nishiyama T."/>
            <person name="Sese J."/>
            <person name="O'Brien M.J."/>
            <person name="Copetti D."/>
            <person name="Mohd Noor M.I."/>
            <person name="Ong R.C."/>
            <person name="Putra M."/>
            <person name="Sireger I.Z."/>
            <person name="Indrioko S."/>
            <person name="Kosugi Y."/>
            <person name="Izuno A."/>
            <person name="Isagi Y."/>
            <person name="Lee S.L."/>
            <person name="Shimizu K.K."/>
        </authorList>
    </citation>
    <scope>NUCLEOTIDE SEQUENCE [LARGE SCALE GENOMIC DNA]</scope>
    <source>
        <strain evidence="4">214</strain>
    </source>
</reference>
<accession>A0AAV5LK66</accession>
<keyword evidence="2" id="KW-0326">Glycosidase</keyword>
<dbReference type="GO" id="GO:0005576">
    <property type="term" value="C:extracellular region"/>
    <property type="evidence" value="ECO:0007669"/>
    <property type="project" value="TreeGrafter"/>
</dbReference>
<dbReference type="AlphaFoldDB" id="A0AAV5LK66"/>
<name>A0AAV5LK66_9ROSI</name>
<dbReference type="Proteomes" id="UP001054252">
    <property type="component" value="Unassembled WGS sequence"/>
</dbReference>
<dbReference type="GO" id="GO:0008061">
    <property type="term" value="F:chitin binding"/>
    <property type="evidence" value="ECO:0007669"/>
    <property type="project" value="TreeGrafter"/>
</dbReference>
<feature type="domain" description="GH18" evidence="3">
    <location>
        <begin position="1"/>
        <end position="125"/>
    </location>
</feature>
<dbReference type="InterPro" id="IPR050314">
    <property type="entry name" value="Glycosyl_Hydrlase_18"/>
</dbReference>
<organism evidence="4 5">
    <name type="scientific">Rubroshorea leprosula</name>
    <dbReference type="NCBI Taxonomy" id="152421"/>
    <lineage>
        <taxon>Eukaryota</taxon>
        <taxon>Viridiplantae</taxon>
        <taxon>Streptophyta</taxon>
        <taxon>Embryophyta</taxon>
        <taxon>Tracheophyta</taxon>
        <taxon>Spermatophyta</taxon>
        <taxon>Magnoliopsida</taxon>
        <taxon>eudicotyledons</taxon>
        <taxon>Gunneridae</taxon>
        <taxon>Pentapetalae</taxon>
        <taxon>rosids</taxon>
        <taxon>malvids</taxon>
        <taxon>Malvales</taxon>
        <taxon>Dipterocarpaceae</taxon>
        <taxon>Rubroshorea</taxon>
    </lineage>
</organism>
<evidence type="ECO:0000313" key="4">
    <source>
        <dbReference type="EMBL" id="GKV37823.1"/>
    </source>
</evidence>
<evidence type="ECO:0000313" key="5">
    <source>
        <dbReference type="Proteomes" id="UP001054252"/>
    </source>
</evidence>